<accession>A0A1E8EWH1</accession>
<protein>
    <recommendedName>
        <fullName evidence="3">Arginase</fullName>
    </recommendedName>
</protein>
<dbReference type="Gene3D" id="3.40.800.10">
    <property type="entry name" value="Ureohydrolase domain"/>
    <property type="match status" value="1"/>
</dbReference>
<evidence type="ECO:0008006" key="3">
    <source>
        <dbReference type="Google" id="ProtNLM"/>
    </source>
</evidence>
<dbReference type="OrthoDB" id="1705985at2"/>
<name>A0A1E8EWH1_9CLOT</name>
<dbReference type="STRING" id="1121290.CLAOCE_20010"/>
<dbReference type="Proteomes" id="UP000175744">
    <property type="component" value="Unassembled WGS sequence"/>
</dbReference>
<sequence length="232" mass="28118">MVNNLLSIDWDYFIPIKREWCGSYIENNKNKVILWYKRYIEYKRRGYDLQTLIKVDSRVNYFWKNIKRYFIFNKNTKVFVSDSHKFSYSIAKKNKCLNVYNFDAHSDLGYGGLKSLNFELNCGNWLGKLLKDNIIKGANIIYSPYTYESKEEFEEINNTYNVEYLELKDINKIPISFIHICRSGTWTPPWLDDKFEKFVNQSNLFYKTIDYFKRKWNPKDLSLSTRIYFMYC</sequence>
<evidence type="ECO:0000313" key="1">
    <source>
        <dbReference type="EMBL" id="OFI04985.1"/>
    </source>
</evidence>
<keyword evidence="2" id="KW-1185">Reference proteome</keyword>
<dbReference type="PATRIC" id="fig|1121290.3.peg.2016"/>
<dbReference type="AlphaFoldDB" id="A0A1E8EWH1"/>
<organism evidence="1 2">
    <name type="scientific">Clostridium acetireducens DSM 10703</name>
    <dbReference type="NCBI Taxonomy" id="1121290"/>
    <lineage>
        <taxon>Bacteria</taxon>
        <taxon>Bacillati</taxon>
        <taxon>Bacillota</taxon>
        <taxon>Clostridia</taxon>
        <taxon>Eubacteriales</taxon>
        <taxon>Clostridiaceae</taxon>
        <taxon>Clostridium</taxon>
    </lineage>
</organism>
<proteinExistence type="predicted"/>
<gene>
    <name evidence="1" type="ORF">CLOACE_20010</name>
</gene>
<evidence type="ECO:0000313" key="2">
    <source>
        <dbReference type="Proteomes" id="UP000175744"/>
    </source>
</evidence>
<dbReference type="EMBL" id="LZFO01000037">
    <property type="protein sequence ID" value="OFI04985.1"/>
    <property type="molecule type" value="Genomic_DNA"/>
</dbReference>
<reference evidence="1 2" key="1">
    <citation type="submission" date="2016-06" db="EMBL/GenBank/DDBJ databases">
        <title>Genome sequence of Clostridium acetireducens DSM 10703.</title>
        <authorList>
            <person name="Poehlein A."/>
            <person name="Fluechter S."/>
            <person name="Duerre P."/>
            <person name="Daniel R."/>
        </authorList>
    </citation>
    <scope>NUCLEOTIDE SEQUENCE [LARGE SCALE GENOMIC DNA]</scope>
    <source>
        <strain evidence="1 2">DSM 10703</strain>
    </source>
</reference>
<comment type="caution">
    <text evidence="1">The sequence shown here is derived from an EMBL/GenBank/DDBJ whole genome shotgun (WGS) entry which is preliminary data.</text>
</comment>
<dbReference type="RefSeq" id="WP_070110961.1">
    <property type="nucleotide sequence ID" value="NZ_LZFO01000037.1"/>
</dbReference>